<dbReference type="Pfam" id="PF13676">
    <property type="entry name" value="TIR_2"/>
    <property type="match status" value="1"/>
</dbReference>
<dbReference type="EMBL" id="BARV01020747">
    <property type="protein sequence ID" value="GAI30653.1"/>
    <property type="molecule type" value="Genomic_DNA"/>
</dbReference>
<gene>
    <name evidence="2" type="ORF">S06H3_34546</name>
</gene>
<sequence length="197" mass="22725">ARILMISSPLLLYYGLKEIDKGKKKKIRKPPSEKEMKLRSFILGKAKPVKKVEKFVPISENREGGLLVFISHATKDINAFKISEISNLLTKYPEIKKALYWEEDMKDNIIKFMNDNLGRCHVIVLFCSENALYSTPVEKEWTAADALGIPIIPVFFDTAHIPPILQSRLGIEFDFYDMEKNVADLYNLILRKCEMKK</sequence>
<feature type="non-terminal residue" evidence="2">
    <location>
        <position position="1"/>
    </location>
</feature>
<protein>
    <recommendedName>
        <fullName evidence="1">TIR domain-containing protein</fullName>
    </recommendedName>
</protein>
<dbReference type="SUPFAM" id="SSF52200">
    <property type="entry name" value="Toll/Interleukin receptor TIR domain"/>
    <property type="match status" value="1"/>
</dbReference>
<evidence type="ECO:0000313" key="2">
    <source>
        <dbReference type="EMBL" id="GAI30653.1"/>
    </source>
</evidence>
<dbReference type="Gene3D" id="3.40.50.10140">
    <property type="entry name" value="Toll/interleukin-1 receptor homology (TIR) domain"/>
    <property type="match status" value="1"/>
</dbReference>
<proteinExistence type="predicted"/>
<evidence type="ECO:0000259" key="1">
    <source>
        <dbReference type="Pfam" id="PF13676"/>
    </source>
</evidence>
<organism evidence="2">
    <name type="scientific">marine sediment metagenome</name>
    <dbReference type="NCBI Taxonomy" id="412755"/>
    <lineage>
        <taxon>unclassified sequences</taxon>
        <taxon>metagenomes</taxon>
        <taxon>ecological metagenomes</taxon>
    </lineage>
</organism>
<accession>X1MH96</accession>
<dbReference type="AlphaFoldDB" id="X1MH96"/>
<dbReference type="InterPro" id="IPR035897">
    <property type="entry name" value="Toll_tir_struct_dom_sf"/>
</dbReference>
<reference evidence="2" key="1">
    <citation type="journal article" date="2014" name="Front. Microbiol.">
        <title>High frequency of phylogenetically diverse reductive dehalogenase-homologous genes in deep subseafloor sedimentary metagenomes.</title>
        <authorList>
            <person name="Kawai M."/>
            <person name="Futagami T."/>
            <person name="Toyoda A."/>
            <person name="Takaki Y."/>
            <person name="Nishi S."/>
            <person name="Hori S."/>
            <person name="Arai W."/>
            <person name="Tsubouchi T."/>
            <person name="Morono Y."/>
            <person name="Uchiyama I."/>
            <person name="Ito T."/>
            <person name="Fujiyama A."/>
            <person name="Inagaki F."/>
            <person name="Takami H."/>
        </authorList>
    </citation>
    <scope>NUCLEOTIDE SEQUENCE</scope>
    <source>
        <strain evidence="2">Expedition CK06-06</strain>
    </source>
</reference>
<dbReference type="GO" id="GO:0007165">
    <property type="term" value="P:signal transduction"/>
    <property type="evidence" value="ECO:0007669"/>
    <property type="project" value="InterPro"/>
</dbReference>
<name>X1MH96_9ZZZZ</name>
<comment type="caution">
    <text evidence="2">The sequence shown here is derived from an EMBL/GenBank/DDBJ whole genome shotgun (WGS) entry which is preliminary data.</text>
</comment>
<dbReference type="InterPro" id="IPR000157">
    <property type="entry name" value="TIR_dom"/>
</dbReference>
<feature type="domain" description="TIR" evidence="1">
    <location>
        <begin position="68"/>
        <end position="174"/>
    </location>
</feature>